<gene>
    <name evidence="1" type="ORF">CBYS24578_00015518</name>
</gene>
<dbReference type="EMBL" id="CABFNO020001255">
    <property type="protein sequence ID" value="CAG9975144.1"/>
    <property type="molecule type" value="Genomic_DNA"/>
</dbReference>
<dbReference type="OrthoDB" id="2150604at2759"/>
<accession>A0A9N9XU21</accession>
<comment type="caution">
    <text evidence="1">The sequence shown here is derived from an EMBL/GenBank/DDBJ whole genome shotgun (WGS) entry which is preliminary data.</text>
</comment>
<dbReference type="InterPro" id="IPR010828">
    <property type="entry name" value="Atf2/Sli1-like"/>
</dbReference>
<evidence type="ECO:0000313" key="1">
    <source>
        <dbReference type="EMBL" id="CAG9975144.1"/>
    </source>
</evidence>
<organism evidence="1 2">
    <name type="scientific">Clonostachys byssicola</name>
    <dbReference type="NCBI Taxonomy" id="160290"/>
    <lineage>
        <taxon>Eukaryota</taxon>
        <taxon>Fungi</taxon>
        <taxon>Dikarya</taxon>
        <taxon>Ascomycota</taxon>
        <taxon>Pezizomycotina</taxon>
        <taxon>Sordariomycetes</taxon>
        <taxon>Hypocreomycetidae</taxon>
        <taxon>Hypocreales</taxon>
        <taxon>Bionectriaceae</taxon>
        <taxon>Clonostachys</taxon>
    </lineage>
</organism>
<evidence type="ECO:0000313" key="2">
    <source>
        <dbReference type="Proteomes" id="UP000754883"/>
    </source>
</evidence>
<dbReference type="PANTHER" id="PTHR28037">
    <property type="entry name" value="ALCOHOL O-ACETYLTRANSFERASE 1-RELATED"/>
    <property type="match status" value="1"/>
</dbReference>
<evidence type="ECO:0008006" key="3">
    <source>
        <dbReference type="Google" id="ProtNLM"/>
    </source>
</evidence>
<dbReference type="Pfam" id="PF07247">
    <property type="entry name" value="AATase"/>
    <property type="match status" value="1"/>
</dbReference>
<dbReference type="InterPro" id="IPR023213">
    <property type="entry name" value="CAT-like_dom_sf"/>
</dbReference>
<dbReference type="GO" id="GO:0008080">
    <property type="term" value="F:N-acetyltransferase activity"/>
    <property type="evidence" value="ECO:0007669"/>
    <property type="project" value="TreeGrafter"/>
</dbReference>
<reference evidence="2" key="1">
    <citation type="submission" date="2019-06" db="EMBL/GenBank/DDBJ databases">
        <authorList>
            <person name="Broberg M."/>
        </authorList>
    </citation>
    <scope>NUCLEOTIDE SEQUENCE [LARGE SCALE GENOMIC DNA]</scope>
</reference>
<keyword evidence="2" id="KW-1185">Reference proteome</keyword>
<dbReference type="AlphaFoldDB" id="A0A9N9XU21"/>
<dbReference type="InterPro" id="IPR052058">
    <property type="entry name" value="Alcohol_O-acetyltransferase"/>
</dbReference>
<protein>
    <recommendedName>
        <fullName evidence="3">Alcohol acetyltransferase</fullName>
    </recommendedName>
</protein>
<name>A0A9N9XU21_9HYPO</name>
<dbReference type="PANTHER" id="PTHR28037:SF1">
    <property type="entry name" value="ALCOHOL O-ACETYLTRANSFERASE 1-RELATED"/>
    <property type="match status" value="1"/>
</dbReference>
<reference evidence="1 2" key="2">
    <citation type="submission" date="2021-10" db="EMBL/GenBank/DDBJ databases">
        <authorList>
            <person name="Piombo E."/>
        </authorList>
    </citation>
    <scope>NUCLEOTIDE SEQUENCE [LARGE SCALE GENOMIC DNA]</scope>
</reference>
<proteinExistence type="predicted"/>
<dbReference type="Gene3D" id="3.30.559.10">
    <property type="entry name" value="Chloramphenicol acetyltransferase-like domain"/>
    <property type="match status" value="1"/>
</dbReference>
<sequence>MAGIQQFEKLRPLGIAAPNKASPGKLEQVSAACHHLGFFNNVGLSAHYKLSSSSDAADLRQLVFASAGEVIRKHPILSAIPVNEDASDAYFSPLSSIDLTQAVNFLKRSQPLGDAEGEDKELDSILEVQHNTNFKNEYGKLPFWRLIILEDPKVKNEFTACFIYHHAIGDGVSGFVFHNAFHAALEAASFTSPNFKAEEIISLDGNITLLPPLEELHPLPVNPTPPTPPGAMLKEWTGLPVQVPCESRWKSLSITPKASTAFFQECKEKSVSVTSSIPSIIAESLFNALPSTEEAFTCIIPVSLRPWLNMPSDTSIAAIGTYFDAMKVQFTRADPQPQSDSTWARAGKVSKAINEYLANVSPSGEPYTAVSVFKSLPELCPIFSSMIGNPRDAAFEVTNIGRFTPGVSTNTERNAHWEVGKMMLSRGAVVSGAAVTVSVATGGNGSMCIGFSWQNGIVEDGLIHDLIQEVKNYFEKYQ</sequence>
<dbReference type="Proteomes" id="UP000754883">
    <property type="component" value="Unassembled WGS sequence"/>
</dbReference>